<protein>
    <submittedName>
        <fullName evidence="3">Twin-arginine translocation pathway signal</fullName>
    </submittedName>
</protein>
<evidence type="ECO:0000256" key="2">
    <source>
        <dbReference type="SAM" id="SignalP"/>
    </source>
</evidence>
<keyword evidence="4" id="KW-1185">Reference proteome</keyword>
<feature type="signal peptide" evidence="2">
    <location>
        <begin position="1"/>
        <end position="27"/>
    </location>
</feature>
<dbReference type="PANTHER" id="PTHR42928:SF5">
    <property type="entry name" value="BLR1237 PROTEIN"/>
    <property type="match status" value="1"/>
</dbReference>
<dbReference type="SUPFAM" id="SSF53850">
    <property type="entry name" value="Periplasmic binding protein-like II"/>
    <property type="match status" value="1"/>
</dbReference>
<dbReference type="EMBL" id="LFYT02000006">
    <property type="protein sequence ID" value="PVE43399.1"/>
    <property type="molecule type" value="Genomic_DNA"/>
</dbReference>
<proteinExistence type="inferred from homology"/>
<dbReference type="AlphaFoldDB" id="A0A2T7UFC8"/>
<name>A0A2T7UFC8_9BURK</name>
<reference evidence="3" key="1">
    <citation type="submission" date="2017-04" db="EMBL/GenBank/DDBJ databases">
        <title>Unexpected and diverse lifestyles within the genus Limnohabitans.</title>
        <authorList>
            <person name="Kasalicky V."/>
            <person name="Mehrshad M."/>
            <person name="Andrei S.-A."/>
            <person name="Salcher M."/>
            <person name="Kratochvilova H."/>
            <person name="Simek K."/>
            <person name="Ghai R."/>
        </authorList>
    </citation>
    <scope>NUCLEOTIDE SEQUENCE [LARGE SCALE GENOMIC DNA]</scope>
    <source>
        <strain evidence="3">II-D5</strain>
    </source>
</reference>
<organism evidence="3 4">
    <name type="scientific">Limnohabitans planktonicus II-D5</name>
    <dbReference type="NCBI Taxonomy" id="1293045"/>
    <lineage>
        <taxon>Bacteria</taxon>
        <taxon>Pseudomonadati</taxon>
        <taxon>Pseudomonadota</taxon>
        <taxon>Betaproteobacteria</taxon>
        <taxon>Burkholderiales</taxon>
        <taxon>Comamonadaceae</taxon>
        <taxon>Limnohabitans</taxon>
    </lineage>
</organism>
<gene>
    <name evidence="3" type="ORF">H663_007555</name>
</gene>
<comment type="similarity">
    <text evidence="1">Belongs to the UPF0065 (bug) family.</text>
</comment>
<dbReference type="CDD" id="cd13578">
    <property type="entry name" value="PBP2_Bug27"/>
    <property type="match status" value="1"/>
</dbReference>
<evidence type="ECO:0000313" key="4">
    <source>
        <dbReference type="Proteomes" id="UP000037507"/>
    </source>
</evidence>
<dbReference type="InterPro" id="IPR042100">
    <property type="entry name" value="Bug_dom1"/>
</dbReference>
<evidence type="ECO:0000256" key="1">
    <source>
        <dbReference type="ARBA" id="ARBA00006987"/>
    </source>
</evidence>
<dbReference type="PIRSF" id="PIRSF017082">
    <property type="entry name" value="YflP"/>
    <property type="match status" value="1"/>
</dbReference>
<dbReference type="Gene3D" id="3.40.190.10">
    <property type="entry name" value="Periplasmic binding protein-like II"/>
    <property type="match status" value="1"/>
</dbReference>
<evidence type="ECO:0000313" key="3">
    <source>
        <dbReference type="EMBL" id="PVE43399.1"/>
    </source>
</evidence>
<keyword evidence="2" id="KW-0732">Signal</keyword>
<comment type="caution">
    <text evidence="3">The sequence shown here is derived from an EMBL/GenBank/DDBJ whole genome shotgun (WGS) entry which is preliminary data.</text>
</comment>
<dbReference type="Gene3D" id="3.40.190.150">
    <property type="entry name" value="Bordetella uptake gene, domain 1"/>
    <property type="match status" value="1"/>
</dbReference>
<dbReference type="OrthoDB" id="8678477at2"/>
<dbReference type="PANTHER" id="PTHR42928">
    <property type="entry name" value="TRICARBOXYLATE-BINDING PROTEIN"/>
    <property type="match status" value="1"/>
</dbReference>
<feature type="chain" id="PRO_5015626071" evidence="2">
    <location>
        <begin position="28"/>
        <end position="329"/>
    </location>
</feature>
<dbReference type="InterPro" id="IPR005064">
    <property type="entry name" value="BUG"/>
</dbReference>
<sequence>MTFPSLRHSRACLVALTAFVLMGAAQAQTAAPYPTQPIKIIVPFTPGTGMDTIARAVAPRLSERLGQPVLVQNQAGASGNIGSDAVAKSVPDGHTLLITANTMLMATQMSAKSSYNPVTDFAPIGMTAYGTLMLVAHPKTGVKSASDLVRMAKAQPGRLNFGSPGVGTPHHMAMELFKLETDTFMLHVPYRGTAGYTQDLLAGEVQAGFLPVHVAAGFVKSGRLVALAVGSQKRHPVAPEVPTFAEVGIQRIDVDLWYAFYAPSKTPAAVVTRLNAEISAIIRQNDVKELLARAGMDASTSTPAELGTLVAKDYPRWGHVIRSKQISAD</sequence>
<dbReference type="Proteomes" id="UP000037507">
    <property type="component" value="Unassembled WGS sequence"/>
</dbReference>
<dbReference type="Pfam" id="PF03401">
    <property type="entry name" value="TctC"/>
    <property type="match status" value="1"/>
</dbReference>
<dbReference type="STRING" id="1293045.H663_05775"/>
<accession>A0A2T7UFC8</accession>
<dbReference type="RefSeq" id="WP_053170717.1">
    <property type="nucleotide sequence ID" value="NZ_LFYT02000006.1"/>
</dbReference>